<gene>
    <name evidence="7" type="ORF">GTQ55_00850</name>
    <name evidence="6" type="ORF">HNQ53_001810</name>
</gene>
<reference evidence="7 8" key="1">
    <citation type="submission" date="2020-01" db="EMBL/GenBank/DDBJ databases">
        <title>The possibility of degradation of plastic by Microbulbifer hydrolyticus IRE-31.</title>
        <authorList>
            <person name="Liu L."/>
        </authorList>
    </citation>
    <scope>NUCLEOTIDE SEQUENCE [LARGE SCALE GENOMIC DNA]</scope>
    <source>
        <strain evidence="7 8">IRE-31</strain>
    </source>
</reference>
<evidence type="ECO:0000256" key="5">
    <source>
        <dbReference type="SAM" id="Phobius"/>
    </source>
</evidence>
<dbReference type="OrthoDB" id="5506246at2"/>
<dbReference type="GO" id="GO:0005384">
    <property type="term" value="F:manganese ion transmembrane transporter activity"/>
    <property type="evidence" value="ECO:0007669"/>
    <property type="project" value="InterPro"/>
</dbReference>
<name>A0A6P1T798_9GAMM</name>
<dbReference type="RefSeq" id="WP_161857009.1">
    <property type="nucleotide sequence ID" value="NZ_CP047491.1"/>
</dbReference>
<dbReference type="PANTHER" id="PTHR31851">
    <property type="entry name" value="FE(2+)/MN(2+) TRANSPORTER PCL1"/>
    <property type="match status" value="1"/>
</dbReference>
<dbReference type="AlphaFoldDB" id="A0A6P1T798"/>
<reference evidence="6 9" key="2">
    <citation type="submission" date="2020-08" db="EMBL/GenBank/DDBJ databases">
        <title>Genomic Encyclopedia of Type Strains, Phase IV (KMG-IV): sequencing the most valuable type-strain genomes for metagenomic binning, comparative biology and taxonomic classification.</title>
        <authorList>
            <person name="Goeker M."/>
        </authorList>
    </citation>
    <scope>NUCLEOTIDE SEQUENCE [LARGE SCALE GENOMIC DNA]</scope>
    <source>
        <strain evidence="6 9">DSM 11525</strain>
    </source>
</reference>
<proteinExistence type="predicted"/>
<dbReference type="GO" id="GO:0030026">
    <property type="term" value="P:intracellular manganese ion homeostasis"/>
    <property type="evidence" value="ECO:0007669"/>
    <property type="project" value="InterPro"/>
</dbReference>
<evidence type="ECO:0000313" key="8">
    <source>
        <dbReference type="Proteomes" id="UP000464675"/>
    </source>
</evidence>
<evidence type="ECO:0000256" key="4">
    <source>
        <dbReference type="ARBA" id="ARBA00023136"/>
    </source>
</evidence>
<dbReference type="EMBL" id="JACHHR010000002">
    <property type="protein sequence ID" value="MBB5211592.1"/>
    <property type="molecule type" value="Genomic_DNA"/>
</dbReference>
<organism evidence="6 9">
    <name type="scientific">Microbulbifer hydrolyticus</name>
    <dbReference type="NCBI Taxonomy" id="48074"/>
    <lineage>
        <taxon>Bacteria</taxon>
        <taxon>Pseudomonadati</taxon>
        <taxon>Pseudomonadota</taxon>
        <taxon>Gammaproteobacteria</taxon>
        <taxon>Cellvibrionales</taxon>
        <taxon>Microbulbiferaceae</taxon>
        <taxon>Microbulbifer</taxon>
    </lineage>
</organism>
<keyword evidence="8" id="KW-1185">Reference proteome</keyword>
<dbReference type="Proteomes" id="UP000563601">
    <property type="component" value="Unassembled WGS sequence"/>
</dbReference>
<sequence length="248" mass="27314">MSKPGRKQLMREHHPENIARRLDKSRRPNHLSDAVLGAIDGCVTTFAIVSGAYGAGFSPVVVLVMGVANLLADGVSMAVSNFEAVHAQQRLVDKARRTEELHIELVPDGEREEIRQIFSNKGFSGEILDNIVSTVTANRRLWIETMLQEEYGLGDIPPNPVASAWWTFSAFVCIGMVPLIPFLFRSLSMPRQFVFSTLLAGLMFFLIGLTKGWVFESSLLRAGIRTFALGLFAAAVAFMVGKLLGTFL</sequence>
<feature type="transmembrane region" description="Helical" evidence="5">
    <location>
        <begin position="227"/>
        <end position="245"/>
    </location>
</feature>
<feature type="transmembrane region" description="Helical" evidence="5">
    <location>
        <begin position="164"/>
        <end position="184"/>
    </location>
</feature>
<comment type="subcellular location">
    <subcellularLocation>
        <location evidence="1">Endomembrane system</location>
        <topology evidence="1">Multi-pass membrane protein</topology>
    </subcellularLocation>
</comment>
<evidence type="ECO:0000256" key="3">
    <source>
        <dbReference type="ARBA" id="ARBA00022989"/>
    </source>
</evidence>
<accession>A0A6P1T798</accession>
<evidence type="ECO:0000313" key="6">
    <source>
        <dbReference type="EMBL" id="MBB5211592.1"/>
    </source>
</evidence>
<dbReference type="EMBL" id="CP047491">
    <property type="protein sequence ID" value="QHQ37671.1"/>
    <property type="molecule type" value="Genomic_DNA"/>
</dbReference>
<dbReference type="GO" id="GO:0012505">
    <property type="term" value="C:endomembrane system"/>
    <property type="evidence" value="ECO:0007669"/>
    <property type="project" value="UniProtKB-SubCell"/>
</dbReference>
<keyword evidence="4 5" id="KW-0472">Membrane</keyword>
<feature type="transmembrane region" description="Helical" evidence="5">
    <location>
        <begin position="193"/>
        <end position="215"/>
    </location>
</feature>
<dbReference type="Pfam" id="PF01988">
    <property type="entry name" value="VIT1"/>
    <property type="match status" value="1"/>
</dbReference>
<evidence type="ECO:0000313" key="7">
    <source>
        <dbReference type="EMBL" id="QHQ37671.1"/>
    </source>
</evidence>
<evidence type="ECO:0000313" key="9">
    <source>
        <dbReference type="Proteomes" id="UP000563601"/>
    </source>
</evidence>
<dbReference type="InterPro" id="IPR008217">
    <property type="entry name" value="Ccc1_fam"/>
</dbReference>
<protein>
    <submittedName>
        <fullName evidence="6">VIT1/CCC1 family predicted Fe2+/Mn2+ transporter</fullName>
    </submittedName>
</protein>
<dbReference type="Proteomes" id="UP000464675">
    <property type="component" value="Chromosome"/>
</dbReference>
<keyword evidence="2 5" id="KW-0812">Transmembrane</keyword>
<evidence type="ECO:0000256" key="2">
    <source>
        <dbReference type="ARBA" id="ARBA00022692"/>
    </source>
</evidence>
<evidence type="ECO:0000256" key="1">
    <source>
        <dbReference type="ARBA" id="ARBA00004127"/>
    </source>
</evidence>
<keyword evidence="3 5" id="KW-1133">Transmembrane helix</keyword>